<reference evidence="1" key="1">
    <citation type="submission" date="2016-07" db="EMBL/GenBank/DDBJ databases">
        <authorList>
            <person name="Bretaudeau A."/>
        </authorList>
    </citation>
    <scope>NUCLEOTIDE SEQUENCE</scope>
    <source>
        <strain evidence="1">Rice</strain>
        <tissue evidence="1">Whole body</tissue>
    </source>
</reference>
<name>A0A2H1WZU3_SPOFR</name>
<gene>
    <name evidence="1" type="ORF">SFRICE_036231</name>
</gene>
<protein>
    <submittedName>
        <fullName evidence="1">SFRICE_036231</fullName>
    </submittedName>
</protein>
<accession>A0A2H1WZU3</accession>
<sequence length="168" mass="19355">MDKITIFLSVSTLKIIVLTTTIGQFTSAQVRFLTNSKLSSPYYTYQRPLLARRSFEHYTPRFHKKFSFTVCQWCLNNLRNRARNMRSSRMRCIDSRETIAHSTHLSIKKHNVAECVSTSAKQCVPMNMIGGSQTHPQQHSVAALGFFLSTKWNLPFKKPTTKNEKQVP</sequence>
<organism evidence="1">
    <name type="scientific">Spodoptera frugiperda</name>
    <name type="common">Fall armyworm</name>
    <dbReference type="NCBI Taxonomy" id="7108"/>
    <lineage>
        <taxon>Eukaryota</taxon>
        <taxon>Metazoa</taxon>
        <taxon>Ecdysozoa</taxon>
        <taxon>Arthropoda</taxon>
        <taxon>Hexapoda</taxon>
        <taxon>Insecta</taxon>
        <taxon>Pterygota</taxon>
        <taxon>Neoptera</taxon>
        <taxon>Endopterygota</taxon>
        <taxon>Lepidoptera</taxon>
        <taxon>Glossata</taxon>
        <taxon>Ditrysia</taxon>
        <taxon>Noctuoidea</taxon>
        <taxon>Noctuidae</taxon>
        <taxon>Amphipyrinae</taxon>
        <taxon>Spodoptera</taxon>
    </lineage>
</organism>
<evidence type="ECO:0000313" key="1">
    <source>
        <dbReference type="EMBL" id="SOQ57904.1"/>
    </source>
</evidence>
<dbReference type="EMBL" id="ODYU01011898">
    <property type="protein sequence ID" value="SOQ57904.1"/>
    <property type="molecule type" value="Genomic_DNA"/>
</dbReference>
<dbReference type="AlphaFoldDB" id="A0A2H1WZU3"/>
<proteinExistence type="predicted"/>